<proteinExistence type="predicted"/>
<dbReference type="AlphaFoldDB" id="A0A2P5XED1"/>
<organism evidence="1 2">
    <name type="scientific">Gossypium barbadense</name>
    <name type="common">Sea Island cotton</name>
    <name type="synonym">Hibiscus barbadensis</name>
    <dbReference type="NCBI Taxonomy" id="3634"/>
    <lineage>
        <taxon>Eukaryota</taxon>
        <taxon>Viridiplantae</taxon>
        <taxon>Streptophyta</taxon>
        <taxon>Embryophyta</taxon>
        <taxon>Tracheophyta</taxon>
        <taxon>Spermatophyta</taxon>
        <taxon>Magnoliopsida</taxon>
        <taxon>eudicotyledons</taxon>
        <taxon>Gunneridae</taxon>
        <taxon>Pentapetalae</taxon>
        <taxon>rosids</taxon>
        <taxon>malvids</taxon>
        <taxon>Malvales</taxon>
        <taxon>Malvaceae</taxon>
        <taxon>Malvoideae</taxon>
        <taxon>Gossypium</taxon>
    </lineage>
</organism>
<dbReference type="Proteomes" id="UP000239757">
    <property type="component" value="Unassembled WGS sequence"/>
</dbReference>
<evidence type="ECO:0000313" key="2">
    <source>
        <dbReference type="Proteomes" id="UP000239757"/>
    </source>
</evidence>
<dbReference type="OrthoDB" id="10565939at2759"/>
<dbReference type="EMBL" id="KZ665072">
    <property type="protein sequence ID" value="PPS01698.1"/>
    <property type="molecule type" value="Genomic_DNA"/>
</dbReference>
<sequence length="136" mass="15678">MLNKSMSVASRIRSRRRKCCVVILANRGRRHWWWRRTFNILVFFGVVVQLPKPSCFHLYEDDDDGDFVDKGFVEKKDRDKGKGSKDLGMGVDMARLQISDGKEEEVLQIGGITEGMHRLYDLCFVGCFLNASVVQF</sequence>
<accession>A0A2P5XED1</accession>
<name>A0A2P5XED1_GOSBA</name>
<evidence type="ECO:0000313" key="1">
    <source>
        <dbReference type="EMBL" id="PPS01698.1"/>
    </source>
</evidence>
<protein>
    <submittedName>
        <fullName evidence="1">Uncharacterized protein</fullName>
    </submittedName>
</protein>
<gene>
    <name evidence="1" type="ORF">GOBAR_AA18968</name>
</gene>
<reference evidence="1 2" key="1">
    <citation type="submission" date="2015-01" db="EMBL/GenBank/DDBJ databases">
        <title>Genome of allotetraploid Gossypium barbadense reveals genomic plasticity and fiber elongation in cotton evolution.</title>
        <authorList>
            <person name="Chen X."/>
            <person name="Liu X."/>
            <person name="Zhao B."/>
            <person name="Zheng H."/>
            <person name="Hu Y."/>
            <person name="Lu G."/>
            <person name="Yang C."/>
            <person name="Chen J."/>
            <person name="Shan C."/>
            <person name="Zhang L."/>
            <person name="Zhou Y."/>
            <person name="Wang L."/>
            <person name="Guo W."/>
            <person name="Bai Y."/>
            <person name="Ruan J."/>
            <person name="Shangguan X."/>
            <person name="Mao Y."/>
            <person name="Jiang J."/>
            <person name="Zhu Y."/>
            <person name="Lei J."/>
            <person name="Kang H."/>
            <person name="Chen S."/>
            <person name="He X."/>
            <person name="Wang R."/>
            <person name="Wang Y."/>
            <person name="Chen J."/>
            <person name="Wang L."/>
            <person name="Yu S."/>
            <person name="Wang B."/>
            <person name="Wei J."/>
            <person name="Song S."/>
            <person name="Lu X."/>
            <person name="Gao Z."/>
            <person name="Gu W."/>
            <person name="Deng X."/>
            <person name="Ma D."/>
            <person name="Wang S."/>
            <person name="Liang W."/>
            <person name="Fang L."/>
            <person name="Cai C."/>
            <person name="Zhu X."/>
            <person name="Zhou B."/>
            <person name="Zhang Y."/>
            <person name="Chen Z."/>
            <person name="Xu S."/>
            <person name="Zhu R."/>
            <person name="Wang S."/>
            <person name="Zhang T."/>
            <person name="Zhao G."/>
        </authorList>
    </citation>
    <scope>NUCLEOTIDE SEQUENCE [LARGE SCALE GENOMIC DNA]</scope>
    <source>
        <strain evidence="2">cv. Xinhai21</strain>
        <tissue evidence="1">Leaf</tissue>
    </source>
</reference>